<dbReference type="Proteomes" id="UP001294444">
    <property type="component" value="Unassembled WGS sequence"/>
</dbReference>
<accession>A0AAJ4XIB9</accession>
<comment type="caution">
    <text evidence="2">The sequence shown here is derived from an EMBL/GenBank/DDBJ whole genome shotgun (WGS) entry which is preliminary data.</text>
</comment>
<gene>
    <name evidence="2" type="ORF">MEPE_01278</name>
</gene>
<organism evidence="2 3">
    <name type="scientific">Melanopsichium pennsylvanicum</name>
    <dbReference type="NCBI Taxonomy" id="63383"/>
    <lineage>
        <taxon>Eukaryota</taxon>
        <taxon>Fungi</taxon>
        <taxon>Dikarya</taxon>
        <taxon>Basidiomycota</taxon>
        <taxon>Ustilaginomycotina</taxon>
        <taxon>Ustilaginomycetes</taxon>
        <taxon>Ustilaginales</taxon>
        <taxon>Ustilaginaceae</taxon>
        <taxon>Melanopsichium</taxon>
    </lineage>
</organism>
<dbReference type="EMBL" id="OAPG01000002">
    <property type="protein sequence ID" value="SNX82572.1"/>
    <property type="molecule type" value="Genomic_DNA"/>
</dbReference>
<dbReference type="AlphaFoldDB" id="A0AAJ4XIB9"/>
<sequence>MCALQRDCDCDSKKKKSLPKVAHEKIDATEVDGRASCLAYTVNHYAQCAKEYGTRWTDHFPNYQPLLNSEAIQCNIPLSDARQQAKRKDSEKEDLTPVTFSILTLTLTLTLAFPNFYFRFLTQPKSQKLAYELGEKVKTLNSDLERCFWCPVSQA</sequence>
<name>A0AAJ4XIB9_9BASI</name>
<proteinExistence type="predicted"/>
<evidence type="ECO:0000256" key="1">
    <source>
        <dbReference type="SAM" id="Phobius"/>
    </source>
</evidence>
<evidence type="ECO:0000313" key="3">
    <source>
        <dbReference type="Proteomes" id="UP001294444"/>
    </source>
</evidence>
<keyword evidence="3" id="KW-1185">Reference proteome</keyword>
<keyword evidence="1" id="KW-0812">Transmembrane</keyword>
<keyword evidence="1" id="KW-0472">Membrane</keyword>
<feature type="transmembrane region" description="Helical" evidence="1">
    <location>
        <begin position="98"/>
        <end position="118"/>
    </location>
</feature>
<evidence type="ECO:0000313" key="2">
    <source>
        <dbReference type="EMBL" id="SNX82572.1"/>
    </source>
</evidence>
<keyword evidence="1" id="KW-1133">Transmembrane helix</keyword>
<reference evidence="2" key="1">
    <citation type="submission" date="2023-10" db="EMBL/GenBank/DDBJ databases">
        <authorList>
            <person name="Guldener U."/>
        </authorList>
    </citation>
    <scope>NUCLEOTIDE SEQUENCE</scope>
    <source>
        <strain evidence="2">Mp4</strain>
    </source>
</reference>
<protein>
    <submittedName>
        <fullName evidence="2">Uncharacterized protein</fullName>
    </submittedName>
</protein>